<feature type="domain" description="B12-binding N-terminal" evidence="27">
    <location>
        <begin position="650"/>
        <end position="744"/>
    </location>
</feature>
<feature type="domain" description="AdoMet activation" evidence="25">
    <location>
        <begin position="897"/>
        <end position="1227"/>
    </location>
</feature>
<dbReference type="PROSITE" id="PS50970">
    <property type="entry name" value="HCY"/>
    <property type="match status" value="1"/>
</dbReference>
<evidence type="ECO:0000256" key="7">
    <source>
        <dbReference type="ARBA" id="ARBA00013998"/>
    </source>
</evidence>
<dbReference type="SMART" id="SM01018">
    <property type="entry name" value="B12-binding_2"/>
    <property type="match status" value="1"/>
</dbReference>
<dbReference type="InterPro" id="IPR036594">
    <property type="entry name" value="Meth_synthase_dom"/>
</dbReference>
<evidence type="ECO:0000313" key="28">
    <source>
        <dbReference type="EMBL" id="QTF06922.1"/>
    </source>
</evidence>
<evidence type="ECO:0000256" key="15">
    <source>
        <dbReference type="ARBA" id="ARBA00022833"/>
    </source>
</evidence>
<dbReference type="InterPro" id="IPR033706">
    <property type="entry name" value="Met_synthase_B12-bd"/>
</dbReference>
<sequence length="1229" mass="136183">MTNRVDELRRQLAQRIMVLDGGMGTMIQSYHLQEADYRGERFADWPSDVKGNNDLLVLTKPQVIAAIHDAYLEAGADILETNTFNSTVIAMADYGMESLSAEINTAAARLARASADKWTAMTPDKPRFVAGVLGPTNRTASISPDVNDPAFRNITFDQLVAAYRESTRALIEGGVDLIMIETIFDTLNAKAAVFAVESEFEALGVELPVMISGTITDASGRTLSGQTTEAFYNSLRHARPLSFGLNCALGPEDLRQYVAELSRIAECYVSAHPNAGLPNAFGEYDLDAQDMARHIGEWARAGFLNIVGGCCGSTPAHIAAVAEVVKGVAPRKLPEIPVACRLSGLEPLTIDDNTLFVNVGERTNVTGSARFKRLIKEEKYSEALDVARQQVENGAQIIDINMDEGMLDAKAVMARFLNLIAGEPDIARVPIMIDSSKWEVIEQGLKCIQGKGIVNSISMKEGVEAFVHHAKLVRRYGAAMVVMAFDEVGQADTRARKIEICRRAYHILTEEVGFPPEDIIFDPNIFAVATGIEEHNNYAVDFIEACADIKQQLPYAMISGGVSNVSFSFRGNDMVREAIHAVFLYHAIRNGMDMGIVNAGQLAIYDDLPAELRDAVEDVILNRRDDATERMLDLAEKYRGSKSDDESNKPQAEWRSWPVKKRLEYSLVKGITEFIEQDTEEARQESERPIEVIEGPLMDGMNVVGDLFGAGKMFLPQVVKSARVMKQAVAYLEPYIEASKAKGETAGKILLATVKGDVHDIGKNIVGVVLQCNNYEIIDLGVMVPMDRILKTAREENVDIIGLSGLITPSLDEMVNVAKEMERQGFTLPLMIGGATTSKAHTAVKIEQNYSGPTVYVQNASRTVGVVSSLLSASQRDDFVARIRKEYETVRIQHGRKKPRTAPITLQAARDNAVPLDWENYTPPAAHRLGVQEVTAGIETLRNYIDWTPFFMTWSLAGKYPRILEDEVVGEEAKRLFADANAMLDDLSARGALHPRGVVGLFPANRVGDDVEVYTDERRDEVRLVSHHLRQQTEKADFPNYCLADFVAPKSSGKPDYIGAFAVTGGLEEDALAEQWEARHDDYNKIMVKALSDRLAEAFAEYLHERVRKVYWGYAANENLSNDELIRENYQGIRPAPGYPACPDHTEKAEIWQLLDVEKHVGMKLTDSYAMWPGASVSGWYFSHPDSKYFAVAQIQRDQIEDYAKRKGMPVVEVERWLAPNLGYDAEDV</sequence>
<dbReference type="PROSITE" id="PS51332">
    <property type="entry name" value="B12_BINDING"/>
    <property type="match status" value="1"/>
</dbReference>
<dbReference type="Gene3D" id="3.20.20.20">
    <property type="entry name" value="Dihydropteroate synthase-like"/>
    <property type="match status" value="1"/>
</dbReference>
<evidence type="ECO:0000256" key="14">
    <source>
        <dbReference type="ARBA" id="ARBA00022737"/>
    </source>
</evidence>
<dbReference type="Gene3D" id="1.10.288.10">
    <property type="entry name" value="Cobalamin-dependent Methionine Synthase, domain 2"/>
    <property type="match status" value="1"/>
</dbReference>
<dbReference type="SUPFAM" id="SSF47644">
    <property type="entry name" value="Methionine synthase domain"/>
    <property type="match status" value="1"/>
</dbReference>
<dbReference type="InterPro" id="IPR004223">
    <property type="entry name" value="VitB12-dep_Met_synth_activ_dom"/>
</dbReference>
<dbReference type="PIRSF" id="PIRSF000381">
    <property type="entry name" value="MetH"/>
    <property type="match status" value="1"/>
</dbReference>
<keyword evidence="29" id="KW-1185">Reference proteome</keyword>
<evidence type="ECO:0000256" key="5">
    <source>
        <dbReference type="ARBA" id="ARBA00010398"/>
    </source>
</evidence>
<evidence type="ECO:0000256" key="2">
    <source>
        <dbReference type="ARBA" id="ARBA00001947"/>
    </source>
</evidence>
<dbReference type="CDD" id="cd00740">
    <property type="entry name" value="MeTr"/>
    <property type="match status" value="1"/>
</dbReference>
<feature type="binding site" evidence="22">
    <location>
        <position position="247"/>
    </location>
    <ligand>
        <name>Zn(2+)</name>
        <dbReference type="ChEBI" id="CHEBI:29105"/>
    </ligand>
</feature>
<dbReference type="InterPro" id="IPR003726">
    <property type="entry name" value="HCY_dom"/>
</dbReference>
<dbReference type="InterPro" id="IPR003759">
    <property type="entry name" value="Cbl-bd_cap"/>
</dbReference>
<dbReference type="SUPFAM" id="SSF52242">
    <property type="entry name" value="Cobalamin (vitamin B12)-binding domain"/>
    <property type="match status" value="1"/>
</dbReference>
<keyword evidence="12 21" id="KW-0949">S-adenosyl-L-methionine</keyword>
<dbReference type="InterPro" id="IPR011822">
    <property type="entry name" value="MetH"/>
</dbReference>
<dbReference type="Gene3D" id="1.10.1240.10">
    <property type="entry name" value="Methionine synthase domain"/>
    <property type="match status" value="1"/>
</dbReference>
<keyword evidence="17 21" id="KW-0170">Cobalt</keyword>
<evidence type="ECO:0000256" key="1">
    <source>
        <dbReference type="ARBA" id="ARBA00001700"/>
    </source>
</evidence>
<evidence type="ECO:0000256" key="21">
    <source>
        <dbReference type="PIRNR" id="PIRNR000381"/>
    </source>
</evidence>
<evidence type="ECO:0000259" key="25">
    <source>
        <dbReference type="PROSITE" id="PS50974"/>
    </source>
</evidence>
<evidence type="ECO:0000259" key="27">
    <source>
        <dbReference type="PROSITE" id="PS51337"/>
    </source>
</evidence>
<keyword evidence="16 21" id="KW-0486">Methionine biosynthesis</keyword>
<evidence type="ECO:0000256" key="12">
    <source>
        <dbReference type="ARBA" id="ARBA00022691"/>
    </source>
</evidence>
<evidence type="ECO:0000256" key="4">
    <source>
        <dbReference type="ARBA" id="ARBA00005178"/>
    </source>
</evidence>
<dbReference type="NCBIfam" id="NF007024">
    <property type="entry name" value="PRK09490.1"/>
    <property type="match status" value="1"/>
</dbReference>
<feature type="domain" description="Pterin-binding" evidence="24">
    <location>
        <begin position="356"/>
        <end position="617"/>
    </location>
</feature>
<evidence type="ECO:0000259" key="23">
    <source>
        <dbReference type="PROSITE" id="PS50970"/>
    </source>
</evidence>
<dbReference type="InterPro" id="IPR006158">
    <property type="entry name" value="Cobalamin-bd"/>
</dbReference>
<comment type="similarity">
    <text evidence="5">Belongs to the vitamin-B12 dependent methionine synthase family.</text>
</comment>
<comment type="pathway">
    <text evidence="4 21">Amino-acid biosynthesis; L-methionine biosynthesis via de novo pathway; L-methionine from L-homocysteine (MetH route): step 1/1.</text>
</comment>
<keyword evidence="14" id="KW-0677">Repeat</keyword>
<name>A0ABX7UR90_9GAMM</name>
<dbReference type="Gene3D" id="3.20.20.330">
    <property type="entry name" value="Homocysteine-binding-like domain"/>
    <property type="match status" value="1"/>
</dbReference>
<dbReference type="InterPro" id="IPR036724">
    <property type="entry name" value="Cobalamin-bd_sf"/>
</dbReference>
<dbReference type="GO" id="GO:0032259">
    <property type="term" value="P:methylation"/>
    <property type="evidence" value="ECO:0007669"/>
    <property type="project" value="UniProtKB-KW"/>
</dbReference>
<dbReference type="SUPFAM" id="SSF51717">
    <property type="entry name" value="Dihydropteroate synthetase-like"/>
    <property type="match status" value="1"/>
</dbReference>
<evidence type="ECO:0000256" key="19">
    <source>
        <dbReference type="ARBA" id="ARBA00031040"/>
    </source>
</evidence>
<feature type="domain" description="B12-binding" evidence="26">
    <location>
        <begin position="746"/>
        <end position="881"/>
    </location>
</feature>
<dbReference type="Pfam" id="PF02965">
    <property type="entry name" value="Met_synt_B12"/>
    <property type="match status" value="1"/>
</dbReference>
<gene>
    <name evidence="28" type="primary">metH</name>
    <name evidence="28" type="ORF">HC231_02450</name>
</gene>
<evidence type="ECO:0000256" key="22">
    <source>
        <dbReference type="PROSITE-ProRule" id="PRU00333"/>
    </source>
</evidence>
<dbReference type="CDD" id="cd02069">
    <property type="entry name" value="methionine_synthase_B12_BD"/>
    <property type="match status" value="1"/>
</dbReference>
<reference evidence="28 29" key="1">
    <citation type="submission" date="2020-03" db="EMBL/GenBank/DDBJ databases">
        <authorList>
            <person name="Bakhshi Ganjeh M."/>
        </authorList>
    </citation>
    <scope>NUCLEOTIDE SEQUENCE [LARGE SCALE GENOMIC DNA]</scope>
    <source>
        <strain evidence="29">Iran 50</strain>
    </source>
</reference>
<dbReference type="Pfam" id="PF02607">
    <property type="entry name" value="B12-binding_2"/>
    <property type="match status" value="1"/>
</dbReference>
<evidence type="ECO:0000256" key="9">
    <source>
        <dbReference type="ARBA" id="ARBA00022605"/>
    </source>
</evidence>
<dbReference type="Pfam" id="PF02574">
    <property type="entry name" value="S-methyl_trans"/>
    <property type="match status" value="1"/>
</dbReference>
<dbReference type="Proteomes" id="UP000671960">
    <property type="component" value="Chromosome"/>
</dbReference>
<comment type="function">
    <text evidence="18 21">Catalyzes the transfer of a methyl group from methyl-cobalamin to homocysteine, yielding enzyme-bound cob(I)alamin and methionine. Subsequently, remethylates the cofactor using methyltetrahydrofolate.</text>
</comment>
<dbReference type="Pfam" id="PF00809">
    <property type="entry name" value="Pterin_bind"/>
    <property type="match status" value="1"/>
</dbReference>
<dbReference type="PROSITE" id="PS50974">
    <property type="entry name" value="ADOMET_ACTIVATION"/>
    <property type="match status" value="1"/>
</dbReference>
<dbReference type="PANTHER" id="PTHR45833:SF1">
    <property type="entry name" value="METHIONINE SYNTHASE"/>
    <property type="match status" value="1"/>
</dbReference>
<evidence type="ECO:0000256" key="17">
    <source>
        <dbReference type="ARBA" id="ARBA00023285"/>
    </source>
</evidence>
<dbReference type="EMBL" id="CP050854">
    <property type="protein sequence ID" value="QTF06922.1"/>
    <property type="molecule type" value="Genomic_DNA"/>
</dbReference>
<dbReference type="PANTHER" id="PTHR45833">
    <property type="entry name" value="METHIONINE SYNTHASE"/>
    <property type="match status" value="1"/>
</dbReference>
<dbReference type="InterPro" id="IPR050554">
    <property type="entry name" value="Met_Synthase/Corrinoid"/>
</dbReference>
<feature type="domain" description="Hcy-binding" evidence="23">
    <location>
        <begin position="5"/>
        <end position="325"/>
    </location>
</feature>
<dbReference type="GO" id="GO:0008705">
    <property type="term" value="F:methionine synthase activity"/>
    <property type="evidence" value="ECO:0007669"/>
    <property type="project" value="UniProtKB-EC"/>
</dbReference>
<keyword evidence="11 21" id="KW-0808">Transferase</keyword>
<evidence type="ECO:0000256" key="10">
    <source>
        <dbReference type="ARBA" id="ARBA00022628"/>
    </source>
</evidence>
<dbReference type="Pfam" id="PF02310">
    <property type="entry name" value="B12-binding"/>
    <property type="match status" value="1"/>
</dbReference>
<dbReference type="NCBIfam" id="TIGR02082">
    <property type="entry name" value="metH"/>
    <property type="match status" value="1"/>
</dbReference>
<dbReference type="InterPro" id="IPR036589">
    <property type="entry name" value="HCY_dom_sf"/>
</dbReference>
<evidence type="ECO:0000256" key="20">
    <source>
        <dbReference type="NCBIfam" id="TIGR02082"/>
    </source>
</evidence>
<comment type="cofactor">
    <cofactor evidence="3 21">
        <name>methylcob(III)alamin</name>
        <dbReference type="ChEBI" id="CHEBI:28115"/>
    </cofactor>
</comment>
<dbReference type="Gene3D" id="3.40.50.280">
    <property type="entry name" value="Cobalamin-binding domain"/>
    <property type="match status" value="1"/>
</dbReference>
<evidence type="ECO:0000256" key="8">
    <source>
        <dbReference type="ARBA" id="ARBA00022603"/>
    </source>
</evidence>
<evidence type="ECO:0000259" key="24">
    <source>
        <dbReference type="PROSITE" id="PS50972"/>
    </source>
</evidence>
<feature type="binding site" evidence="22">
    <location>
        <position position="310"/>
    </location>
    <ligand>
        <name>Zn(2+)</name>
        <dbReference type="ChEBI" id="CHEBI:29105"/>
    </ligand>
</feature>
<dbReference type="InterPro" id="IPR011005">
    <property type="entry name" value="Dihydropteroate_synth-like_sf"/>
</dbReference>
<comment type="domain">
    <text evidence="21">Modular enzyme with four functionally distinct domains. The isolated Hcy-binding domain catalyzes methyl transfer from free methylcobalamin to homocysteine. The Hcy-binding domain in association with the pterin-binding domain catalyzes the methylation of cob(I)alamin by methyltetrahydrofolate and the methylation of homocysteine. The B12-binding domain binds the cofactor. The AdoMet activation domain binds S-adenosyl-L-methionine. Under aerobic conditions cob(I)alamin can be converted to inactive cob(II)alamin. Reductive methylation by S-adenosyl-L-methionine and flavodoxin regenerates methylcobalamin.</text>
</comment>
<dbReference type="Gene3D" id="3.10.196.10">
    <property type="entry name" value="Vitamin B12-dependent methionine synthase, activation domain"/>
    <property type="match status" value="1"/>
</dbReference>
<keyword evidence="13 21" id="KW-0479">Metal-binding</keyword>
<dbReference type="EC" id="2.1.1.13" evidence="6 20"/>
<evidence type="ECO:0000259" key="26">
    <source>
        <dbReference type="PROSITE" id="PS51332"/>
    </source>
</evidence>
<evidence type="ECO:0000313" key="29">
    <source>
        <dbReference type="Proteomes" id="UP000671960"/>
    </source>
</evidence>
<protein>
    <recommendedName>
        <fullName evidence="7 20">Methionine synthase</fullName>
        <ecNumber evidence="6 20">2.1.1.13</ecNumber>
    </recommendedName>
    <alternativeName>
        <fullName evidence="19 21">5-methyltetrahydrofolate--homocysteine methyltransferase</fullName>
    </alternativeName>
</protein>
<evidence type="ECO:0000256" key="3">
    <source>
        <dbReference type="ARBA" id="ARBA00001956"/>
    </source>
</evidence>
<keyword evidence="10 21" id="KW-0846">Cobalamin</keyword>
<keyword evidence="9 21" id="KW-0028">Amino-acid biosynthesis</keyword>
<dbReference type="SUPFAM" id="SSF82282">
    <property type="entry name" value="Homocysteine S-methyltransferase"/>
    <property type="match status" value="1"/>
</dbReference>
<dbReference type="SUPFAM" id="SSF56507">
    <property type="entry name" value="Methionine synthase activation domain-like"/>
    <property type="match status" value="1"/>
</dbReference>
<dbReference type="InterPro" id="IPR037010">
    <property type="entry name" value="VitB12-dep_Met_synth_activ_sf"/>
</dbReference>
<accession>A0ABX7UR90</accession>
<evidence type="ECO:0000256" key="18">
    <source>
        <dbReference type="ARBA" id="ARBA00025552"/>
    </source>
</evidence>
<evidence type="ECO:0000256" key="16">
    <source>
        <dbReference type="ARBA" id="ARBA00023167"/>
    </source>
</evidence>
<evidence type="ECO:0000256" key="11">
    <source>
        <dbReference type="ARBA" id="ARBA00022679"/>
    </source>
</evidence>
<evidence type="ECO:0000256" key="13">
    <source>
        <dbReference type="ARBA" id="ARBA00022723"/>
    </source>
</evidence>
<comment type="cofactor">
    <cofactor evidence="2 21 22">
        <name>Zn(2+)</name>
        <dbReference type="ChEBI" id="CHEBI:29105"/>
    </cofactor>
</comment>
<dbReference type="PROSITE" id="PS50972">
    <property type="entry name" value="PTERIN_BINDING"/>
    <property type="match status" value="1"/>
</dbReference>
<evidence type="ECO:0000256" key="6">
    <source>
        <dbReference type="ARBA" id="ARBA00012032"/>
    </source>
</evidence>
<feature type="binding site" evidence="22">
    <location>
        <position position="311"/>
    </location>
    <ligand>
        <name>Zn(2+)</name>
        <dbReference type="ChEBI" id="CHEBI:29105"/>
    </ligand>
</feature>
<dbReference type="InterPro" id="IPR000489">
    <property type="entry name" value="Pterin-binding_dom"/>
</dbReference>
<keyword evidence="15 21" id="KW-0862">Zinc</keyword>
<dbReference type="PROSITE" id="PS51337">
    <property type="entry name" value="B12_BINDING_NTER"/>
    <property type="match status" value="1"/>
</dbReference>
<comment type="catalytic activity">
    <reaction evidence="1 21">
        <text>(6S)-5-methyl-5,6,7,8-tetrahydrofolate + L-homocysteine = (6S)-5,6,7,8-tetrahydrofolate + L-methionine</text>
        <dbReference type="Rhea" id="RHEA:11172"/>
        <dbReference type="ChEBI" id="CHEBI:18608"/>
        <dbReference type="ChEBI" id="CHEBI:57453"/>
        <dbReference type="ChEBI" id="CHEBI:57844"/>
        <dbReference type="ChEBI" id="CHEBI:58199"/>
        <dbReference type="EC" id="2.1.1.13"/>
    </reaction>
</comment>
<organism evidence="28 29">
    <name type="scientific">Brenneria izadpanahii</name>
    <dbReference type="NCBI Taxonomy" id="2722756"/>
    <lineage>
        <taxon>Bacteria</taxon>
        <taxon>Pseudomonadati</taxon>
        <taxon>Pseudomonadota</taxon>
        <taxon>Gammaproteobacteria</taxon>
        <taxon>Enterobacterales</taxon>
        <taxon>Pectobacteriaceae</taxon>
        <taxon>Brenneria</taxon>
    </lineage>
</organism>
<keyword evidence="8 21" id="KW-0489">Methyltransferase</keyword>
<proteinExistence type="inferred from homology"/>